<comment type="similarity">
    <text evidence="1">Belongs to the UbiD family.</text>
</comment>
<dbReference type="Pfam" id="PF20696">
    <property type="entry name" value="UbiD_C"/>
    <property type="match status" value="1"/>
</dbReference>
<keyword evidence="5" id="KW-1185">Reference proteome</keyword>
<dbReference type="Proteomes" id="UP001205185">
    <property type="component" value="Unassembled WGS sequence"/>
</dbReference>
<evidence type="ECO:0000256" key="1">
    <source>
        <dbReference type="ARBA" id="ARBA00010021"/>
    </source>
</evidence>
<evidence type="ECO:0000259" key="3">
    <source>
        <dbReference type="Pfam" id="PF20696"/>
    </source>
</evidence>
<dbReference type="EMBL" id="JAMTCO010000009">
    <property type="protein sequence ID" value="MCP2271386.1"/>
    <property type="molecule type" value="Genomic_DNA"/>
</dbReference>
<feature type="domain" description="3-octaprenyl-4-hydroxybenzoate carboxy-lyase-like Rift-related" evidence="2">
    <location>
        <begin position="122"/>
        <end position="276"/>
    </location>
</feature>
<dbReference type="InterPro" id="IPR049381">
    <property type="entry name" value="UbiD-like_C"/>
</dbReference>
<evidence type="ECO:0000259" key="2">
    <source>
        <dbReference type="Pfam" id="PF01977"/>
    </source>
</evidence>
<dbReference type="PANTHER" id="PTHR30108">
    <property type="entry name" value="3-OCTAPRENYL-4-HYDROXYBENZOATE CARBOXY-LYASE-RELATED"/>
    <property type="match status" value="1"/>
</dbReference>
<accession>A0ABT1IFQ9</accession>
<protein>
    <submittedName>
        <fullName evidence="4">4-hydroxy-3-polyprenylbenzoate decarboxylase</fullName>
    </submittedName>
</protein>
<name>A0ABT1IFQ9_9PSEU</name>
<dbReference type="Pfam" id="PF01977">
    <property type="entry name" value="UbiD"/>
    <property type="match status" value="1"/>
</dbReference>
<dbReference type="RefSeq" id="WP_253888333.1">
    <property type="nucleotide sequence ID" value="NZ_BAAAVB010000005.1"/>
</dbReference>
<comment type="caution">
    <text evidence="4">The sequence shown here is derived from an EMBL/GenBank/DDBJ whole genome shotgun (WGS) entry which is preliminary data.</text>
</comment>
<evidence type="ECO:0000313" key="4">
    <source>
        <dbReference type="EMBL" id="MCP2271386.1"/>
    </source>
</evidence>
<dbReference type="Gene3D" id="3.40.1670.10">
    <property type="entry name" value="UbiD C-terminal domain-like"/>
    <property type="match status" value="1"/>
</dbReference>
<organism evidence="4 5">
    <name type="scientific">Actinokineospora diospyrosa</name>
    <dbReference type="NCBI Taxonomy" id="103728"/>
    <lineage>
        <taxon>Bacteria</taxon>
        <taxon>Bacillati</taxon>
        <taxon>Actinomycetota</taxon>
        <taxon>Actinomycetes</taxon>
        <taxon>Pseudonocardiales</taxon>
        <taxon>Pseudonocardiaceae</taxon>
        <taxon>Actinokineospora</taxon>
    </lineage>
</organism>
<dbReference type="SUPFAM" id="SSF50475">
    <property type="entry name" value="FMN-binding split barrel"/>
    <property type="match status" value="1"/>
</dbReference>
<dbReference type="PANTHER" id="PTHR30108:SF21">
    <property type="entry name" value="4-HYDROXYBENZOATE DECARBOXYLASE"/>
    <property type="match status" value="1"/>
</dbReference>
<dbReference type="SUPFAM" id="SSF143968">
    <property type="entry name" value="UbiD C-terminal domain-like"/>
    <property type="match status" value="1"/>
</dbReference>
<evidence type="ECO:0000313" key="5">
    <source>
        <dbReference type="Proteomes" id="UP001205185"/>
    </source>
</evidence>
<dbReference type="InterPro" id="IPR048304">
    <property type="entry name" value="UbiD_Rift_dom"/>
</dbReference>
<sequence>MTAIPTPRSPMVEEPTALSLRAALRRIPPGEHGPMSRLFRRDAVAADFVERFTGLPSAPRSEMVVQYQVPDTGIPLLLGVYGDINRVRALLPGLPRRANQETVNTLIDAAIPPVHVMRARDRWPHVDLYRLPMLTRRDAERYLTLGVAYANRGDAVVLSAHRMLVLDQSRLAVCMGPDEALANLRAEALATGERLPVSVNIGAPPAATVASALTSQLWPVDKLALAGALAGAPVALTVGAKTTVLADSEIVLEGYLDETMSDGRPVLTVTGVTARPEPLYQSMLEEGREQSVVLGLAGALSVARAVDDELVTDVHHSPAGGGMLLLVVSVRKRSHADDHRLADVARRAFDRHPFGRLIVFTDDDVDASCAEDVLWAMATRGTPRSEWPRGDERGFIDATLPFGRA</sequence>
<reference evidence="4 5" key="1">
    <citation type="submission" date="2022-06" db="EMBL/GenBank/DDBJ databases">
        <title>Genomic Encyclopedia of Archaeal and Bacterial Type Strains, Phase II (KMG-II): from individual species to whole genera.</title>
        <authorList>
            <person name="Goeker M."/>
        </authorList>
    </citation>
    <scope>NUCLEOTIDE SEQUENCE [LARGE SCALE GENOMIC DNA]</scope>
    <source>
        <strain evidence="4 5">DSM 44255</strain>
    </source>
</reference>
<proteinExistence type="inferred from homology"/>
<dbReference type="InterPro" id="IPR002830">
    <property type="entry name" value="UbiD"/>
</dbReference>
<gene>
    <name evidence="4" type="ORF">LV75_003900</name>
</gene>
<feature type="domain" description="3-octaprenyl-4-hydroxybenzoate carboxy-lyase-like C-terminal" evidence="3">
    <location>
        <begin position="299"/>
        <end position="384"/>
    </location>
</feature>